<protein>
    <submittedName>
        <fullName evidence="2">Arabinose efflux permease family protein</fullName>
    </submittedName>
</protein>
<evidence type="ECO:0000256" key="1">
    <source>
        <dbReference type="SAM" id="Phobius"/>
    </source>
</evidence>
<evidence type="ECO:0000313" key="3">
    <source>
        <dbReference type="Proteomes" id="UP000246085"/>
    </source>
</evidence>
<dbReference type="KEGG" id="bvz:BRAD3257_3545"/>
<organism evidence="2 3">
    <name type="scientific">Bradyrhizobium vignae</name>
    <dbReference type="NCBI Taxonomy" id="1549949"/>
    <lineage>
        <taxon>Bacteria</taxon>
        <taxon>Pseudomonadati</taxon>
        <taxon>Pseudomonadota</taxon>
        <taxon>Alphaproteobacteria</taxon>
        <taxon>Hyphomicrobiales</taxon>
        <taxon>Nitrobacteraceae</taxon>
        <taxon>Bradyrhizobium</taxon>
    </lineage>
</organism>
<gene>
    <name evidence="2" type="ORF">BRAD3257_3545</name>
</gene>
<sequence length="50" mass="5351">MALIGLIDGDPAGPIMSGAARVLGATVLACPPLLWLFERIVSVRYRRARS</sequence>
<name>A0A2U3PZP1_9BRAD</name>
<proteinExistence type="predicted"/>
<keyword evidence="1" id="KW-1133">Transmembrane helix</keyword>
<accession>A0A2U3PZP1</accession>
<dbReference type="RefSeq" id="WP_244607963.1">
    <property type="nucleotide sequence ID" value="NZ_LS398110.1"/>
</dbReference>
<reference evidence="2 3" key="1">
    <citation type="submission" date="2018-03" db="EMBL/GenBank/DDBJ databases">
        <authorList>
            <person name="Gully D."/>
        </authorList>
    </citation>
    <scope>NUCLEOTIDE SEQUENCE [LARGE SCALE GENOMIC DNA]</scope>
    <source>
        <strain evidence="2">ORS3257</strain>
    </source>
</reference>
<dbReference type="Proteomes" id="UP000246085">
    <property type="component" value="Chromosome BRAD3257"/>
</dbReference>
<keyword evidence="1" id="KW-0812">Transmembrane</keyword>
<keyword evidence="1" id="KW-0472">Membrane</keyword>
<feature type="transmembrane region" description="Helical" evidence="1">
    <location>
        <begin position="18"/>
        <end position="37"/>
    </location>
</feature>
<dbReference type="EMBL" id="LS398110">
    <property type="protein sequence ID" value="SPP94569.1"/>
    <property type="molecule type" value="Genomic_DNA"/>
</dbReference>
<evidence type="ECO:0000313" key="2">
    <source>
        <dbReference type="EMBL" id="SPP94569.1"/>
    </source>
</evidence>
<dbReference type="AlphaFoldDB" id="A0A2U3PZP1"/>